<protein>
    <submittedName>
        <fullName evidence="1">Uncharacterized protein</fullName>
    </submittedName>
</protein>
<name>C4GJP9_9NEIS</name>
<dbReference type="EMBL" id="ACJW02000003">
    <property type="protein sequence ID" value="EEP68020.1"/>
    <property type="molecule type" value="Genomic_DNA"/>
</dbReference>
<keyword evidence="2" id="KW-1185">Reference proteome</keyword>
<reference evidence="1" key="1">
    <citation type="submission" date="2009-04" db="EMBL/GenBank/DDBJ databases">
        <authorList>
            <person name="Weinstock G."/>
            <person name="Sodergren E."/>
            <person name="Clifton S."/>
            <person name="Fulton L."/>
            <person name="Fulton B."/>
            <person name="Courtney L."/>
            <person name="Fronick C."/>
            <person name="Harrison M."/>
            <person name="Strong C."/>
            <person name="Farmer C."/>
            <person name="Delahaunty K."/>
            <person name="Markovic C."/>
            <person name="Hall O."/>
            <person name="Minx P."/>
            <person name="Tomlinson C."/>
            <person name="Mitreva M."/>
            <person name="Nelson J."/>
            <person name="Hou S."/>
            <person name="Wollam A."/>
            <person name="Pepin K.H."/>
            <person name="Johnson M."/>
            <person name="Bhonagiri V."/>
            <person name="Nash W.E."/>
            <person name="Warren W."/>
            <person name="Chinwalla A."/>
            <person name="Mardis E.R."/>
            <person name="Wilson R.K."/>
        </authorList>
    </citation>
    <scope>NUCLEOTIDE SEQUENCE [LARGE SCALE GENOMIC DNA]</scope>
    <source>
        <strain evidence="1">ATCC 51147</strain>
    </source>
</reference>
<accession>C4GJP9</accession>
<evidence type="ECO:0000313" key="1">
    <source>
        <dbReference type="EMBL" id="EEP68020.1"/>
    </source>
</evidence>
<evidence type="ECO:0000313" key="2">
    <source>
        <dbReference type="Proteomes" id="UP000003009"/>
    </source>
</evidence>
<proteinExistence type="predicted"/>
<dbReference type="Proteomes" id="UP000003009">
    <property type="component" value="Unassembled WGS sequence"/>
</dbReference>
<organism evidence="1 2">
    <name type="scientific">Kingella oralis ATCC 51147</name>
    <dbReference type="NCBI Taxonomy" id="629741"/>
    <lineage>
        <taxon>Bacteria</taxon>
        <taxon>Pseudomonadati</taxon>
        <taxon>Pseudomonadota</taxon>
        <taxon>Betaproteobacteria</taxon>
        <taxon>Neisseriales</taxon>
        <taxon>Neisseriaceae</taxon>
        <taxon>Kingella</taxon>
    </lineage>
</organism>
<gene>
    <name evidence="1" type="ORF">GCWU000324_02271</name>
</gene>
<dbReference type="AlphaFoldDB" id="C4GJP9"/>
<comment type="caution">
    <text evidence="1">The sequence shown here is derived from an EMBL/GenBank/DDBJ whole genome shotgun (WGS) entry which is preliminary data.</text>
</comment>
<sequence>MSSFCIYFVIVAYAKISANLIDAITIKKPLSWLLSQELADYN</sequence>
<dbReference type="HOGENOM" id="CLU_3252817_0_0_4"/>